<dbReference type="EMBL" id="FOSW01000010">
    <property type="protein sequence ID" value="SFL40282.1"/>
    <property type="molecule type" value="Genomic_DNA"/>
</dbReference>
<evidence type="ECO:0000313" key="5">
    <source>
        <dbReference type="Proteomes" id="UP000199152"/>
    </source>
</evidence>
<keyword evidence="2" id="KW-0479">Metal-binding</keyword>
<proteinExistence type="inferred from homology"/>
<dbReference type="SUPFAM" id="SSF56529">
    <property type="entry name" value="FAH"/>
    <property type="match status" value="1"/>
</dbReference>
<dbReference type="RefSeq" id="WP_091326710.1">
    <property type="nucleotide sequence ID" value="NZ_FOSW01000010.1"/>
</dbReference>
<dbReference type="OrthoDB" id="9805307at2"/>
<dbReference type="GO" id="GO:0044281">
    <property type="term" value="P:small molecule metabolic process"/>
    <property type="evidence" value="ECO:0007669"/>
    <property type="project" value="UniProtKB-ARBA"/>
</dbReference>
<evidence type="ECO:0000256" key="1">
    <source>
        <dbReference type="ARBA" id="ARBA00010211"/>
    </source>
</evidence>
<reference evidence="4 5" key="1">
    <citation type="submission" date="2016-10" db="EMBL/GenBank/DDBJ databases">
        <authorList>
            <person name="de Groot N.N."/>
        </authorList>
    </citation>
    <scope>NUCLEOTIDE SEQUENCE [LARGE SCALE GENOMIC DNA]</scope>
    <source>
        <strain evidence="4 5">DSM 45317</strain>
    </source>
</reference>
<evidence type="ECO:0000256" key="2">
    <source>
        <dbReference type="ARBA" id="ARBA00022723"/>
    </source>
</evidence>
<evidence type="ECO:0000259" key="3">
    <source>
        <dbReference type="Pfam" id="PF01557"/>
    </source>
</evidence>
<dbReference type="GO" id="GO:0046872">
    <property type="term" value="F:metal ion binding"/>
    <property type="evidence" value="ECO:0007669"/>
    <property type="project" value="UniProtKB-KW"/>
</dbReference>
<gene>
    <name evidence="4" type="ORF">SAMN04488085_110155</name>
</gene>
<dbReference type="PANTHER" id="PTHR42796:SF4">
    <property type="entry name" value="FUMARYLACETOACETATE HYDROLASE DOMAIN-CONTAINING PROTEIN 2A"/>
    <property type="match status" value="1"/>
</dbReference>
<feature type="domain" description="Fumarylacetoacetase-like C-terminal" evidence="3">
    <location>
        <begin position="82"/>
        <end position="289"/>
    </location>
</feature>
<dbReference type="Proteomes" id="UP000199152">
    <property type="component" value="Unassembled WGS sequence"/>
</dbReference>
<accession>A0A1I4HDF2</accession>
<dbReference type="InterPro" id="IPR036663">
    <property type="entry name" value="Fumarylacetoacetase_C_sf"/>
</dbReference>
<dbReference type="Gene3D" id="3.90.850.10">
    <property type="entry name" value="Fumarylacetoacetase-like, C-terminal domain"/>
    <property type="match status" value="1"/>
</dbReference>
<organism evidence="4 5">
    <name type="scientific">Geodermatophilus ruber</name>
    <dbReference type="NCBI Taxonomy" id="504800"/>
    <lineage>
        <taxon>Bacteria</taxon>
        <taxon>Bacillati</taxon>
        <taxon>Actinomycetota</taxon>
        <taxon>Actinomycetes</taxon>
        <taxon>Geodermatophilales</taxon>
        <taxon>Geodermatophilaceae</taxon>
        <taxon>Geodermatophilus</taxon>
    </lineage>
</organism>
<keyword evidence="5" id="KW-1185">Reference proteome</keyword>
<evidence type="ECO:0000313" key="4">
    <source>
        <dbReference type="EMBL" id="SFL40282.1"/>
    </source>
</evidence>
<dbReference type="PANTHER" id="PTHR42796">
    <property type="entry name" value="FUMARYLACETOACETATE HYDROLASE DOMAIN-CONTAINING PROTEIN 2A-RELATED"/>
    <property type="match status" value="1"/>
</dbReference>
<sequence>MKLALFDDARLGVVSADDTTLVDVTDALPWPHDPDPLTAGWWRALCRDFAAVAPRLREAAAAGTPRPVAGVTLRAPVLGPSKVIAAASNYGAHVAEMHGVQERTLGRVEAWMMEFDVFLKAPSSIVGPGAAIVLPPDVVAAGHEVHHESELVVVIGAGGKDIPVEQAMDAVLGFTAGLDITVRSAADRSRRKSYDTFSPLGPWLVTADEIGDGSDLDIRLACGGELRQEVNTGDLLTPVPQIVSYASQVMTLLPGDVLFTGAPPGVGPIAAGEKLEMTISRIGSMTVAVH</sequence>
<dbReference type="AlphaFoldDB" id="A0A1I4HDF2"/>
<dbReference type="STRING" id="504800.SAMN04488085_110155"/>
<name>A0A1I4HDF2_9ACTN</name>
<dbReference type="InterPro" id="IPR011234">
    <property type="entry name" value="Fumarylacetoacetase-like_C"/>
</dbReference>
<comment type="similarity">
    <text evidence="1">Belongs to the FAH family.</text>
</comment>
<protein>
    <submittedName>
        <fullName evidence="4">2-keto-4-pentenoate hydratase/2-oxohepta-3-ene-1,7-dioic acid hydratase (Catechol pathway)</fullName>
    </submittedName>
</protein>
<dbReference type="Pfam" id="PF01557">
    <property type="entry name" value="FAA_hydrolase"/>
    <property type="match status" value="1"/>
</dbReference>
<dbReference type="GO" id="GO:0003824">
    <property type="term" value="F:catalytic activity"/>
    <property type="evidence" value="ECO:0007669"/>
    <property type="project" value="InterPro"/>
</dbReference>
<dbReference type="InterPro" id="IPR051121">
    <property type="entry name" value="FAH"/>
</dbReference>
<dbReference type="InParanoid" id="A0A1I4HDF2"/>